<dbReference type="EMBL" id="JAYWIO010000008">
    <property type="protein sequence ID" value="KAK7243509.1"/>
    <property type="molecule type" value="Genomic_DNA"/>
</dbReference>
<gene>
    <name evidence="1" type="ORF">RIF29_38308</name>
</gene>
<evidence type="ECO:0000313" key="2">
    <source>
        <dbReference type="Proteomes" id="UP001372338"/>
    </source>
</evidence>
<dbReference type="Proteomes" id="UP001372338">
    <property type="component" value="Unassembled WGS sequence"/>
</dbReference>
<reference evidence="1 2" key="1">
    <citation type="submission" date="2024-01" db="EMBL/GenBank/DDBJ databases">
        <title>The genomes of 5 underutilized Papilionoideae crops provide insights into root nodulation and disease resistanc.</title>
        <authorList>
            <person name="Yuan L."/>
        </authorList>
    </citation>
    <scope>NUCLEOTIDE SEQUENCE [LARGE SCALE GENOMIC DNA]</scope>
    <source>
        <strain evidence="1">ZHUSHIDOU_FW_LH</strain>
        <tissue evidence="1">Leaf</tissue>
    </source>
</reference>
<proteinExistence type="predicted"/>
<accession>A0AAN9HNN2</accession>
<keyword evidence="2" id="KW-1185">Reference proteome</keyword>
<name>A0AAN9HNN2_CROPI</name>
<dbReference type="AlphaFoldDB" id="A0AAN9HNN2"/>
<protein>
    <submittedName>
        <fullName evidence="1">Uncharacterized protein</fullName>
    </submittedName>
</protein>
<organism evidence="1 2">
    <name type="scientific">Crotalaria pallida</name>
    <name type="common">Smooth rattlebox</name>
    <name type="synonym">Crotalaria striata</name>
    <dbReference type="NCBI Taxonomy" id="3830"/>
    <lineage>
        <taxon>Eukaryota</taxon>
        <taxon>Viridiplantae</taxon>
        <taxon>Streptophyta</taxon>
        <taxon>Embryophyta</taxon>
        <taxon>Tracheophyta</taxon>
        <taxon>Spermatophyta</taxon>
        <taxon>Magnoliopsida</taxon>
        <taxon>eudicotyledons</taxon>
        <taxon>Gunneridae</taxon>
        <taxon>Pentapetalae</taxon>
        <taxon>rosids</taxon>
        <taxon>fabids</taxon>
        <taxon>Fabales</taxon>
        <taxon>Fabaceae</taxon>
        <taxon>Papilionoideae</taxon>
        <taxon>50 kb inversion clade</taxon>
        <taxon>genistoids sensu lato</taxon>
        <taxon>core genistoids</taxon>
        <taxon>Crotalarieae</taxon>
        <taxon>Crotalaria</taxon>
    </lineage>
</organism>
<sequence>MAGGGGSHGSSPPPPLTVVINFLFLDKYDTNDDDWIYNVALEDEDMLEVEPSQAIENSKASIMLLLQRLLTSLKEDPLWTDVFLKLSDERKKDWILSLA</sequence>
<evidence type="ECO:0000313" key="1">
    <source>
        <dbReference type="EMBL" id="KAK7243509.1"/>
    </source>
</evidence>
<comment type="caution">
    <text evidence="1">The sequence shown here is derived from an EMBL/GenBank/DDBJ whole genome shotgun (WGS) entry which is preliminary data.</text>
</comment>